<name>A0ABR5IXM4_9ACTN</name>
<dbReference type="InterPro" id="IPR001031">
    <property type="entry name" value="Thioesterase"/>
</dbReference>
<evidence type="ECO:0000313" key="3">
    <source>
        <dbReference type="EMBL" id="KOG85905.1"/>
    </source>
</evidence>
<keyword evidence="4" id="KW-1185">Reference proteome</keyword>
<dbReference type="InterPro" id="IPR029058">
    <property type="entry name" value="AB_hydrolase_fold"/>
</dbReference>
<feature type="domain" description="Thioesterase TesA-like" evidence="2">
    <location>
        <begin position="2"/>
        <end position="218"/>
    </location>
</feature>
<dbReference type="SMART" id="SM00824">
    <property type="entry name" value="PKS_TE"/>
    <property type="match status" value="1"/>
</dbReference>
<proteinExistence type="predicted"/>
<evidence type="ECO:0000313" key="4">
    <source>
        <dbReference type="Proteomes" id="UP000037020"/>
    </source>
</evidence>
<gene>
    <name evidence="3" type="ORF">ADK38_34060</name>
</gene>
<dbReference type="InterPro" id="IPR020802">
    <property type="entry name" value="TesA-like"/>
</dbReference>
<dbReference type="EMBL" id="LGUT01003134">
    <property type="protein sequence ID" value="KOG85905.1"/>
    <property type="molecule type" value="Genomic_DNA"/>
</dbReference>
<organism evidence="3 4">
    <name type="scientific">Streptomyces varsoviensis</name>
    <dbReference type="NCBI Taxonomy" id="67373"/>
    <lineage>
        <taxon>Bacteria</taxon>
        <taxon>Bacillati</taxon>
        <taxon>Actinomycetota</taxon>
        <taxon>Actinomycetes</taxon>
        <taxon>Kitasatosporales</taxon>
        <taxon>Streptomycetaceae</taxon>
        <taxon>Streptomyces</taxon>
    </lineage>
</organism>
<dbReference type="Proteomes" id="UP000037020">
    <property type="component" value="Unassembled WGS sequence"/>
</dbReference>
<evidence type="ECO:0000256" key="1">
    <source>
        <dbReference type="SAM" id="MobiDB-lite"/>
    </source>
</evidence>
<sequence>MVCVHPAGGTAFCYLSLAKALGPEYGVYGIQSPGVNPGESFLPSVEAMAESYLKLIEPLPDGPLIITGLSFGGLIAHEMGRLLARAGHTDMSVVLLDAQGSDDPDNRPGIEPVSMAEFRDKLVKFNGMYPGIDDEQIEQYYRIYCHNRDTARDYTPPSTAARLLLMQAVEGAEEDFLRDVRGFWRRRAEGDYLVESMTCDHWELLEDDGIPQVAAVIEAEAARITAARASADGIDADHAAADRVATARVDADQVGANHIDADQVAADHDTAARTQPPAERRPDPVPAQEN</sequence>
<comment type="caution">
    <text evidence="3">The sequence shown here is derived from an EMBL/GenBank/DDBJ whole genome shotgun (WGS) entry which is preliminary data.</text>
</comment>
<dbReference type="Pfam" id="PF00975">
    <property type="entry name" value="Thioesterase"/>
    <property type="match status" value="1"/>
</dbReference>
<protein>
    <recommendedName>
        <fullName evidence="2">Thioesterase TesA-like domain-containing protein</fullName>
    </recommendedName>
</protein>
<dbReference type="Gene3D" id="3.40.50.1820">
    <property type="entry name" value="alpha/beta hydrolase"/>
    <property type="match status" value="1"/>
</dbReference>
<evidence type="ECO:0000259" key="2">
    <source>
        <dbReference type="SMART" id="SM00824"/>
    </source>
</evidence>
<feature type="region of interest" description="Disordered" evidence="1">
    <location>
        <begin position="252"/>
        <end position="290"/>
    </location>
</feature>
<dbReference type="SUPFAM" id="SSF53474">
    <property type="entry name" value="alpha/beta-Hydrolases"/>
    <property type="match status" value="1"/>
</dbReference>
<feature type="compositionally biased region" description="Basic and acidic residues" evidence="1">
    <location>
        <begin position="259"/>
        <end position="271"/>
    </location>
</feature>
<reference evidence="3 4" key="1">
    <citation type="submission" date="2015-07" db="EMBL/GenBank/DDBJ databases">
        <authorList>
            <person name="Ju K.-S."/>
            <person name="Doroghazi J.R."/>
            <person name="Metcalf W.W."/>
        </authorList>
    </citation>
    <scope>NUCLEOTIDE SEQUENCE [LARGE SCALE GENOMIC DNA]</scope>
    <source>
        <strain evidence="3 4">NRRL B-3589</strain>
    </source>
</reference>
<accession>A0ABR5IXM4</accession>